<evidence type="ECO:0000313" key="2">
    <source>
        <dbReference type="EMBL" id="SFT91611.1"/>
    </source>
</evidence>
<accession>A0A1I7BWW8</accession>
<dbReference type="EMBL" id="FPAW01000012">
    <property type="protein sequence ID" value="SFT91611.1"/>
    <property type="molecule type" value="Genomic_DNA"/>
</dbReference>
<organism evidence="2 3">
    <name type="scientific">Sedimentitalea nanhaiensis</name>
    <dbReference type="NCBI Taxonomy" id="999627"/>
    <lineage>
        <taxon>Bacteria</taxon>
        <taxon>Pseudomonadati</taxon>
        <taxon>Pseudomonadota</taxon>
        <taxon>Alphaproteobacteria</taxon>
        <taxon>Rhodobacterales</taxon>
        <taxon>Paracoccaceae</taxon>
        <taxon>Sedimentitalea</taxon>
    </lineage>
</organism>
<reference evidence="2 3" key="1">
    <citation type="submission" date="2016-10" db="EMBL/GenBank/DDBJ databases">
        <authorList>
            <person name="de Groot N.N."/>
        </authorList>
    </citation>
    <scope>NUCLEOTIDE SEQUENCE [LARGE SCALE GENOMIC DNA]</scope>
    <source>
        <strain evidence="2 3">CGMCC 1.10959</strain>
    </source>
</reference>
<keyword evidence="3" id="KW-1185">Reference proteome</keyword>
<keyword evidence="1" id="KW-0472">Membrane</keyword>
<feature type="transmembrane region" description="Helical" evidence="1">
    <location>
        <begin position="41"/>
        <end position="63"/>
    </location>
</feature>
<sequence>MIAIDWNGLGLGALLGLGAGVAFFLGLALGMRLALRAAHPLPVLLLSSALRISLLLGLGWMVAQSGATALAGFALAFVAARVAAIAIARPIAATRVSS</sequence>
<dbReference type="eggNOG" id="ENOG5033HFJ">
    <property type="taxonomic scope" value="Bacteria"/>
</dbReference>
<dbReference type="AlphaFoldDB" id="A0A1I7BWW8"/>
<name>A0A1I7BWW8_9RHOB</name>
<keyword evidence="1" id="KW-1133">Transmembrane helix</keyword>
<gene>
    <name evidence="2" type="ORF">SAMN05216236_112100</name>
</gene>
<dbReference type="RefSeq" id="WP_051372554.1">
    <property type="nucleotide sequence ID" value="NZ_FPAW01000012.1"/>
</dbReference>
<feature type="transmembrane region" description="Helical" evidence="1">
    <location>
        <begin position="6"/>
        <end position="29"/>
    </location>
</feature>
<evidence type="ECO:0000313" key="3">
    <source>
        <dbReference type="Proteomes" id="UP000182466"/>
    </source>
</evidence>
<proteinExistence type="predicted"/>
<protein>
    <submittedName>
        <fullName evidence="2">N-ATPase, AtpR subunit</fullName>
    </submittedName>
</protein>
<evidence type="ECO:0000256" key="1">
    <source>
        <dbReference type="SAM" id="Phobius"/>
    </source>
</evidence>
<feature type="transmembrane region" description="Helical" evidence="1">
    <location>
        <begin position="69"/>
        <end position="88"/>
    </location>
</feature>
<dbReference type="Proteomes" id="UP000182466">
    <property type="component" value="Unassembled WGS sequence"/>
</dbReference>
<keyword evidence="1" id="KW-0812">Transmembrane</keyword>
<dbReference type="STRING" id="999627.SAMN05216236_112100"/>